<evidence type="ECO:0000313" key="6">
    <source>
        <dbReference type="Proteomes" id="UP001300745"/>
    </source>
</evidence>
<dbReference type="SUPFAM" id="SSF46894">
    <property type="entry name" value="C-terminal effector domain of the bipartite response regulators"/>
    <property type="match status" value="1"/>
</dbReference>
<keyword evidence="6" id="KW-1185">Reference proteome</keyword>
<dbReference type="PRINTS" id="PR00038">
    <property type="entry name" value="HTHLUXR"/>
</dbReference>
<keyword evidence="2" id="KW-0238">DNA-binding</keyword>
<accession>A0ABT3SI17</accession>
<dbReference type="InterPro" id="IPR000792">
    <property type="entry name" value="Tscrpt_reg_LuxR_C"/>
</dbReference>
<name>A0ABT3SI17_9MYCO</name>
<evidence type="ECO:0000256" key="2">
    <source>
        <dbReference type="ARBA" id="ARBA00023125"/>
    </source>
</evidence>
<dbReference type="InterPro" id="IPR016032">
    <property type="entry name" value="Sig_transdc_resp-reg_C-effctor"/>
</dbReference>
<dbReference type="Gene3D" id="1.10.10.10">
    <property type="entry name" value="Winged helix-like DNA-binding domain superfamily/Winged helix DNA-binding domain"/>
    <property type="match status" value="1"/>
</dbReference>
<keyword evidence="3" id="KW-0804">Transcription</keyword>
<keyword evidence="1" id="KW-0805">Transcription regulation</keyword>
<evidence type="ECO:0000259" key="4">
    <source>
        <dbReference type="PROSITE" id="PS50043"/>
    </source>
</evidence>
<proteinExistence type="predicted"/>
<dbReference type="PROSITE" id="PS50043">
    <property type="entry name" value="HTH_LUXR_2"/>
    <property type="match status" value="1"/>
</dbReference>
<sequence length="274" mass="29788">MTSNSDLADRIPVELCEAGFGRVLFSLIRRNTWLVRSAHTTDDTQLAARLLEVGRAHPRRLCRPLPESAMLLTKEPILVDHPLSDPRVNTRLVDVVQSHAYVAAAVHIWETPVALLHADVTTDIGDVGPGDRDVLGVFAEGLGAIMERNIALERVQAFHNGAKTHLRLLDSITNLLAEIPDAPATAGVPDPSPFESPDAEDIAALLTRREVQVLNLLAAGKTNAEIGARLFISEGTVKSHMRHIMEKLGAANRTEAVALYRERTQGHPPSGTET</sequence>
<gene>
    <name evidence="5" type="ORF">ORI27_18900</name>
</gene>
<dbReference type="SUPFAM" id="SSF55781">
    <property type="entry name" value="GAF domain-like"/>
    <property type="match status" value="1"/>
</dbReference>
<evidence type="ECO:0000256" key="1">
    <source>
        <dbReference type="ARBA" id="ARBA00023015"/>
    </source>
</evidence>
<dbReference type="PANTHER" id="PTHR44688:SF25">
    <property type="entry name" value="HTH LUXR-TYPE DOMAIN-CONTAINING PROTEIN"/>
    <property type="match status" value="1"/>
</dbReference>
<evidence type="ECO:0000313" key="5">
    <source>
        <dbReference type="EMBL" id="MCX2938773.1"/>
    </source>
</evidence>
<protein>
    <submittedName>
        <fullName evidence="5">LuxR C-terminal-related transcriptional regulator</fullName>
    </submittedName>
</protein>
<feature type="domain" description="HTH luxR-type" evidence="4">
    <location>
        <begin position="199"/>
        <end position="264"/>
    </location>
</feature>
<organism evidence="5 6">
    <name type="scientific">Mycobacterium pinniadriaticum</name>
    <dbReference type="NCBI Taxonomy" id="2994102"/>
    <lineage>
        <taxon>Bacteria</taxon>
        <taxon>Bacillati</taxon>
        <taxon>Actinomycetota</taxon>
        <taxon>Actinomycetes</taxon>
        <taxon>Mycobacteriales</taxon>
        <taxon>Mycobacteriaceae</taxon>
        <taxon>Mycobacterium</taxon>
    </lineage>
</organism>
<dbReference type="Pfam" id="PF00196">
    <property type="entry name" value="GerE"/>
    <property type="match status" value="1"/>
</dbReference>
<dbReference type="Proteomes" id="UP001300745">
    <property type="component" value="Unassembled WGS sequence"/>
</dbReference>
<comment type="caution">
    <text evidence="5">The sequence shown here is derived from an EMBL/GenBank/DDBJ whole genome shotgun (WGS) entry which is preliminary data.</text>
</comment>
<evidence type="ECO:0000256" key="3">
    <source>
        <dbReference type="ARBA" id="ARBA00023163"/>
    </source>
</evidence>
<dbReference type="SMART" id="SM00421">
    <property type="entry name" value="HTH_LUXR"/>
    <property type="match status" value="1"/>
</dbReference>
<dbReference type="PANTHER" id="PTHR44688">
    <property type="entry name" value="DNA-BINDING TRANSCRIPTIONAL ACTIVATOR DEVR_DOSR"/>
    <property type="match status" value="1"/>
</dbReference>
<dbReference type="PROSITE" id="PS00622">
    <property type="entry name" value="HTH_LUXR_1"/>
    <property type="match status" value="1"/>
</dbReference>
<dbReference type="CDD" id="cd06170">
    <property type="entry name" value="LuxR_C_like"/>
    <property type="match status" value="1"/>
</dbReference>
<dbReference type="EMBL" id="JAPJDO010000017">
    <property type="protein sequence ID" value="MCX2938773.1"/>
    <property type="molecule type" value="Genomic_DNA"/>
</dbReference>
<reference evidence="5 6" key="1">
    <citation type="submission" date="2022-11" db="EMBL/GenBank/DDBJ databases">
        <title>Mycobacterium sp. nov.</title>
        <authorList>
            <person name="Papic B."/>
            <person name="Spicic S."/>
            <person name="Duvnjak S."/>
        </authorList>
    </citation>
    <scope>NUCLEOTIDE SEQUENCE [LARGE SCALE GENOMIC DNA]</scope>
    <source>
        <strain evidence="5 6">CVI_P4</strain>
    </source>
</reference>
<dbReference type="InterPro" id="IPR036388">
    <property type="entry name" value="WH-like_DNA-bd_sf"/>
</dbReference>
<dbReference type="RefSeq" id="WP_265998546.1">
    <property type="nucleotide sequence ID" value="NZ_JAPJDN010000017.1"/>
</dbReference>